<evidence type="ECO:0000313" key="3">
    <source>
        <dbReference type="Proteomes" id="UP001150217"/>
    </source>
</evidence>
<dbReference type="EMBL" id="JANVFT010000049">
    <property type="protein sequence ID" value="KAJ4486816.1"/>
    <property type="molecule type" value="Genomic_DNA"/>
</dbReference>
<accession>A0ABQ8VBT8</accession>
<name>A0ABQ8VBT8_9AGAR</name>
<feature type="signal peptide" evidence="1">
    <location>
        <begin position="1"/>
        <end position="33"/>
    </location>
</feature>
<gene>
    <name evidence="2" type="ORF">C8R41DRAFT_418929</name>
</gene>
<keyword evidence="1" id="KW-0732">Signal</keyword>
<sequence length="117" mass="13469">MLFRLLPSSSSLSGYLRLPLMFALLCESALVVAAPLLSTSPSSTAQTTYKMGIILGFYDSRMKDWERQPNQAEHKSFFTCIRSSGSFFAVDPKEQSRYQYHNLRQFFVRLGRTWQDL</sequence>
<proteinExistence type="predicted"/>
<dbReference type="Proteomes" id="UP001150217">
    <property type="component" value="Unassembled WGS sequence"/>
</dbReference>
<organism evidence="2 3">
    <name type="scientific">Lentinula lateritia</name>
    <dbReference type="NCBI Taxonomy" id="40482"/>
    <lineage>
        <taxon>Eukaryota</taxon>
        <taxon>Fungi</taxon>
        <taxon>Dikarya</taxon>
        <taxon>Basidiomycota</taxon>
        <taxon>Agaricomycotina</taxon>
        <taxon>Agaricomycetes</taxon>
        <taxon>Agaricomycetidae</taxon>
        <taxon>Agaricales</taxon>
        <taxon>Marasmiineae</taxon>
        <taxon>Omphalotaceae</taxon>
        <taxon>Lentinula</taxon>
    </lineage>
</organism>
<evidence type="ECO:0000313" key="2">
    <source>
        <dbReference type="EMBL" id="KAJ4486816.1"/>
    </source>
</evidence>
<comment type="caution">
    <text evidence="2">The sequence shown here is derived from an EMBL/GenBank/DDBJ whole genome shotgun (WGS) entry which is preliminary data.</text>
</comment>
<keyword evidence="3" id="KW-1185">Reference proteome</keyword>
<reference evidence="2" key="1">
    <citation type="submission" date="2022-08" db="EMBL/GenBank/DDBJ databases">
        <title>A Global Phylogenomic Analysis of the Shiitake Genus Lentinula.</title>
        <authorList>
            <consortium name="DOE Joint Genome Institute"/>
            <person name="Sierra-Patev S."/>
            <person name="Min B."/>
            <person name="Naranjo-Ortiz M."/>
            <person name="Looney B."/>
            <person name="Konkel Z."/>
            <person name="Slot J.C."/>
            <person name="Sakamoto Y."/>
            <person name="Steenwyk J.L."/>
            <person name="Rokas A."/>
            <person name="Carro J."/>
            <person name="Camarero S."/>
            <person name="Ferreira P."/>
            <person name="Molpeceres G."/>
            <person name="Ruiz-Duenas F.J."/>
            <person name="Serrano A."/>
            <person name="Henrissat B."/>
            <person name="Drula E."/>
            <person name="Hughes K.W."/>
            <person name="Mata J.L."/>
            <person name="Ishikawa N.K."/>
            <person name="Vargas-Isla R."/>
            <person name="Ushijima S."/>
            <person name="Smith C.A."/>
            <person name="Ahrendt S."/>
            <person name="Andreopoulos W."/>
            <person name="He G."/>
            <person name="Labutti K."/>
            <person name="Lipzen A."/>
            <person name="Ng V."/>
            <person name="Riley R."/>
            <person name="Sandor L."/>
            <person name="Barry K."/>
            <person name="Martinez A.T."/>
            <person name="Xiao Y."/>
            <person name="Gibbons J.G."/>
            <person name="Terashima K."/>
            <person name="Grigoriev I.V."/>
            <person name="Hibbett D.S."/>
        </authorList>
    </citation>
    <scope>NUCLEOTIDE SEQUENCE</scope>
    <source>
        <strain evidence="2">RHP3577 ss4</strain>
    </source>
</reference>
<feature type="chain" id="PRO_5046379753" evidence="1">
    <location>
        <begin position="34"/>
        <end position="117"/>
    </location>
</feature>
<evidence type="ECO:0000256" key="1">
    <source>
        <dbReference type="SAM" id="SignalP"/>
    </source>
</evidence>
<protein>
    <submittedName>
        <fullName evidence="2">Uncharacterized protein</fullName>
    </submittedName>
</protein>